<dbReference type="Gene3D" id="1.50.10.20">
    <property type="match status" value="1"/>
</dbReference>
<dbReference type="PANTHER" id="PTHR12736:SF7">
    <property type="entry name" value="LANC-LIKE PROTEIN 3"/>
    <property type="match status" value="1"/>
</dbReference>
<dbReference type="SMART" id="SM01260">
    <property type="entry name" value="LANC_like"/>
    <property type="match status" value="1"/>
</dbReference>
<dbReference type="GO" id="GO:0005886">
    <property type="term" value="C:plasma membrane"/>
    <property type="evidence" value="ECO:0007669"/>
    <property type="project" value="TreeGrafter"/>
</dbReference>
<accession>A0A1X1JXR3</accession>
<dbReference type="GO" id="GO:0046872">
    <property type="term" value="F:metal ion binding"/>
    <property type="evidence" value="ECO:0007669"/>
    <property type="project" value="UniProtKB-KW"/>
</dbReference>
<feature type="binding site" evidence="1">
    <location>
        <position position="1001"/>
    </location>
    <ligand>
        <name>Zn(2+)</name>
        <dbReference type="ChEBI" id="CHEBI:29105"/>
    </ligand>
</feature>
<dbReference type="InterPro" id="IPR007822">
    <property type="entry name" value="LANC-like"/>
</dbReference>
<dbReference type="InterPro" id="IPR017146">
    <property type="entry name" value="Lanti_2_LanM"/>
</dbReference>
<dbReference type="PRINTS" id="PR01950">
    <property type="entry name" value="LANCSUPER"/>
</dbReference>
<evidence type="ECO:0000256" key="1">
    <source>
        <dbReference type="PIRSR" id="PIRSR607822-1"/>
    </source>
</evidence>
<evidence type="ECO:0000313" key="4">
    <source>
        <dbReference type="Proteomes" id="UP000193849"/>
    </source>
</evidence>
<dbReference type="InterPro" id="IPR025410">
    <property type="entry name" value="Lant_dehyd"/>
</dbReference>
<dbReference type="NCBIfam" id="TIGR03897">
    <property type="entry name" value="lanti_2_LanM"/>
    <property type="match status" value="1"/>
</dbReference>
<keyword evidence="1" id="KW-0862">Zinc</keyword>
<dbReference type="CDD" id="cd04792">
    <property type="entry name" value="LanM-like"/>
    <property type="match status" value="1"/>
</dbReference>
<dbReference type="EMBL" id="NCVD01000002">
    <property type="protein sequence ID" value="ORO91996.1"/>
    <property type="molecule type" value="Genomic_DNA"/>
</dbReference>
<dbReference type="RefSeq" id="WP_084946467.1">
    <property type="nucleotide sequence ID" value="NZ_JASHHD010000003.1"/>
</dbReference>
<feature type="domain" description="Lantibiotic biosynthesis protein dehydration" evidence="2">
    <location>
        <begin position="207"/>
        <end position="580"/>
    </location>
</feature>
<evidence type="ECO:0000259" key="2">
    <source>
        <dbReference type="Pfam" id="PF13575"/>
    </source>
</evidence>
<keyword evidence="1" id="KW-0479">Metal-binding</keyword>
<comment type="caution">
    <text evidence="3">The sequence shown here is derived from an EMBL/GenBank/DDBJ whole genome shotgun (WGS) entry which is preliminary data.</text>
</comment>
<name>A0A1X1JXR3_STRMT</name>
<dbReference type="Proteomes" id="UP000193849">
    <property type="component" value="Unassembled WGS sequence"/>
</dbReference>
<evidence type="ECO:0000313" key="3">
    <source>
        <dbReference type="EMBL" id="ORO91996.1"/>
    </source>
</evidence>
<organism evidence="3 4">
    <name type="scientific">Streptococcus mitis</name>
    <dbReference type="NCBI Taxonomy" id="28037"/>
    <lineage>
        <taxon>Bacteria</taxon>
        <taxon>Bacillati</taxon>
        <taxon>Bacillota</taxon>
        <taxon>Bacilli</taxon>
        <taxon>Lactobacillales</taxon>
        <taxon>Streptococcaceae</taxon>
        <taxon>Streptococcus</taxon>
        <taxon>Streptococcus mitis group</taxon>
    </lineage>
</organism>
<sequence length="1083" mass="125840">MNRKLNITDFKDASYFSERKISSHDLGDGLKSRKRKEYWDNFIGEGSNEFWEYLQEKNDFSKHDLDIFLEERTYDVKDIDSFSHMNEFIEFFFKRNDYTLPEFYIVDSEGKRKPIFSNFVIPFLKFAAYKLEDNLSSQNLKVTRDVLNSLLIALFQQILNISYRTLILELQVLKEQNMLKGETGEKRFKYFSEIYLSDHFWDILKEYPVMFRLIIENIQNWVTNNVEFLTNLKEDKALLQEHFSINGELTKIESGVSDFHNHGKSVYLLWFGTNKLVYKPRDLILDVKFQNLLSWYNLKFNKNLYVTNILNRGNYGWVEYIEHLPCTYESDFIQFYTHLGYLLFLLFAMRGNDIHFENIIANGNRPVLVDIETLFHNTTEYRKEYETADKLIFSLLEKSVKRVGILPNIVWGKDGNSGVDISGLSSSAGEMIPIERASIMHSMTDEMKIGYEQSALQSKDNQPFILSGKDVDLNSYKNYVSAGFKEAYEIISKDPSSIEEFLVEIEKFNNAYSRQIMRPTQFYSNLIQTSYHPSFLRSGLDREMLFSKVWKIVFEDKKVQRIASSEFESLLLGDIPLFQTKISDRFLCSELTKYQNFFNISGIELAIQQIRDFCQKDMEFQLNLIETTLNYDPSYNLVQDSFVPLKPSVKVIHNLNEKEIQETKSRIVPLTEKIADYLSKISYSGTSGDICWVDMNILGEKTNDWNMVPIGCDLYNGISGIMLFYLFLYLETKKKDYLIYLKKCYRSLKYYLDSRKQFATHSQVLFGGFSGETPIIYVLLLLKTRMPEHFNSDELDVYIYDIIDDLKKGYRYDENFDVLVGSAGAIIHLLNVFEVTRDEELLILAHDLFSHLEKNSTKITVEGQDGRAWKGTMASNPLAGFAHGVSGIVWALSKLSRYFPEDKKLKTIIKQGIIFENSMFDTEKSNWSDYRETESGIKYKDIVENIPVSWCHGAPGILISRLELYKNNTLNIEFRKTMKSDMDVAIDTTIKYGFGKSHCLCHGDLGNLNILFYVAKKTNSEHLYSVVYSYLNTILDDLESENWKCGLPYKNSPSLMSGIAGIGLGLLTLNNLSIPSVINLEIW</sequence>
<dbReference type="PRINTS" id="PR01955">
    <property type="entry name" value="LANCFRANKIA"/>
</dbReference>
<protein>
    <submittedName>
        <fullName evidence="3">LanM family lanthionine synthetase</fullName>
    </submittedName>
</protein>
<dbReference type="SUPFAM" id="SSF158745">
    <property type="entry name" value="LanC-like"/>
    <property type="match status" value="1"/>
</dbReference>
<dbReference type="AlphaFoldDB" id="A0A1X1JXR3"/>
<dbReference type="Pfam" id="PF13575">
    <property type="entry name" value="DUF4135"/>
    <property type="match status" value="1"/>
</dbReference>
<gene>
    <name evidence="3" type="ORF">B7702_00345</name>
</gene>
<dbReference type="PIRSF" id="PIRSF037228">
    <property type="entry name" value="Lant_mod_RumM"/>
    <property type="match status" value="1"/>
</dbReference>
<dbReference type="PANTHER" id="PTHR12736">
    <property type="entry name" value="LANC-LIKE PROTEIN"/>
    <property type="match status" value="1"/>
</dbReference>
<dbReference type="GO" id="GO:0031179">
    <property type="term" value="P:peptide modification"/>
    <property type="evidence" value="ECO:0007669"/>
    <property type="project" value="InterPro"/>
</dbReference>
<feature type="binding site" evidence="1">
    <location>
        <position position="1002"/>
    </location>
    <ligand>
        <name>Zn(2+)</name>
        <dbReference type="ChEBI" id="CHEBI:29105"/>
    </ligand>
</feature>
<reference evidence="3 4" key="1">
    <citation type="journal article" date="2016" name="Eur. J. Clin. Microbiol. Infect. Dis.">
        <title>Whole genome sequencing as a tool for phylogenetic analysis of clinical strains of Mitis group streptococci.</title>
        <authorList>
            <person name="Rasmussen L.H."/>
            <person name="Dargis R."/>
            <person name="Hojholt K."/>
            <person name="Christensen J.J."/>
            <person name="Skovgaard O."/>
            <person name="Justesen U.S."/>
            <person name="Rosenvinge F.S."/>
            <person name="Moser C."/>
            <person name="Lukjancenko O."/>
            <person name="Rasmussen S."/>
            <person name="Nielsen X.C."/>
        </authorList>
    </citation>
    <scope>NUCLEOTIDE SEQUENCE [LARGE SCALE GENOMIC DNA]</scope>
    <source>
        <strain evidence="3 4">RH_777_07</strain>
    </source>
</reference>
<dbReference type="Pfam" id="PF05147">
    <property type="entry name" value="LANC_like"/>
    <property type="match status" value="1"/>
</dbReference>
<proteinExistence type="predicted"/>
<feature type="binding site" evidence="1">
    <location>
        <position position="951"/>
    </location>
    <ligand>
        <name>Zn(2+)</name>
        <dbReference type="ChEBI" id="CHEBI:29105"/>
    </ligand>
</feature>